<dbReference type="CDD" id="cd14659">
    <property type="entry name" value="Imelysin-like_IPPA"/>
    <property type="match status" value="1"/>
</dbReference>
<comment type="caution">
    <text evidence="4">The sequence shown here is derived from an EMBL/GenBank/DDBJ whole genome shotgun (WGS) entry which is preliminary data.</text>
</comment>
<dbReference type="InterPro" id="IPR038352">
    <property type="entry name" value="Imelysin_sf"/>
</dbReference>
<dbReference type="Proteomes" id="UP001570417">
    <property type="component" value="Unassembled WGS sequence"/>
</dbReference>
<dbReference type="RefSeq" id="WP_372266238.1">
    <property type="nucleotide sequence ID" value="NZ_JBFRUW010000042.1"/>
</dbReference>
<dbReference type="InterPro" id="IPR018976">
    <property type="entry name" value="Imelysin-like"/>
</dbReference>
<dbReference type="EMBL" id="JBFRUW010000042">
    <property type="protein sequence ID" value="MFA0568999.1"/>
    <property type="molecule type" value="Genomic_DNA"/>
</dbReference>
<gene>
    <name evidence="4" type="ORF">AB4566_12020</name>
</gene>
<protein>
    <submittedName>
        <fullName evidence="4">Imelysin family protein</fullName>
    </submittedName>
</protein>
<sequence length="348" mass="39251">MSEKLFALPLIVAALAGCQSTNQGDATSAFHLDETKHVSQEVYVKQFESAVAFNTQAKLLEESLGQYCRTNDYSIDAVKVQWHQTMLAWMALQGQERGPAEALQESWNIQFWPDKKNTTGLKMSQLTRQDKTWTQAEIAQQSVTVQGLGALEWMLYDEKSPLLSEKSKGCMSAVAISQNLSVKSTNIADAWQVNPWVALDESRWESEYVALLTNQLDYSMKKLSRPLANIGKPRPYFAESWRSETSLSQLKANTQAMQSLYLAEGKGLDNILRERGLNDLADRVKSQFEQTLATWPDESSLFSMLQSKEGYRNVLAQYNKLERLKYLIHEEVAIELGIVIGFNATDGD</sequence>
<comment type="subcellular location">
    <subcellularLocation>
        <location evidence="1">Cell envelope</location>
    </subcellularLocation>
</comment>
<evidence type="ECO:0000313" key="5">
    <source>
        <dbReference type="Proteomes" id="UP001570417"/>
    </source>
</evidence>
<dbReference type="PROSITE" id="PS51257">
    <property type="entry name" value="PROKAR_LIPOPROTEIN"/>
    <property type="match status" value="1"/>
</dbReference>
<evidence type="ECO:0000313" key="4">
    <source>
        <dbReference type="EMBL" id="MFA0568999.1"/>
    </source>
</evidence>
<dbReference type="Pfam" id="PF09375">
    <property type="entry name" value="Peptidase_M75"/>
    <property type="match status" value="1"/>
</dbReference>
<dbReference type="InterPro" id="IPR034984">
    <property type="entry name" value="Imelysin-like_IPPA"/>
</dbReference>
<evidence type="ECO:0000256" key="2">
    <source>
        <dbReference type="ARBA" id="ARBA00022729"/>
    </source>
</evidence>
<reference evidence="4 5" key="1">
    <citation type="journal article" date="2024" name="ISME J.">
        <title>Tailless and filamentous prophages are predominant in marine Vibrio.</title>
        <authorList>
            <person name="Steensen K."/>
            <person name="Seneca J."/>
            <person name="Bartlau N."/>
            <person name="Yu X.A."/>
            <person name="Hussain F.A."/>
            <person name="Polz M.F."/>
        </authorList>
    </citation>
    <scope>NUCLEOTIDE SEQUENCE [LARGE SCALE GENOMIC DNA]</scope>
    <source>
        <strain evidence="4 5">10N.222.51.A1</strain>
    </source>
</reference>
<keyword evidence="5" id="KW-1185">Reference proteome</keyword>
<keyword evidence="2" id="KW-0732">Signal</keyword>
<feature type="domain" description="Imelysin-like" evidence="3">
    <location>
        <begin position="51"/>
        <end position="327"/>
    </location>
</feature>
<evidence type="ECO:0000259" key="3">
    <source>
        <dbReference type="Pfam" id="PF09375"/>
    </source>
</evidence>
<name>A0ABV4NDF1_9VIBR</name>
<accession>A0ABV4NDF1</accession>
<evidence type="ECO:0000256" key="1">
    <source>
        <dbReference type="ARBA" id="ARBA00004196"/>
    </source>
</evidence>
<dbReference type="Gene3D" id="1.20.1420.20">
    <property type="entry name" value="M75 peptidase, HXXE motif"/>
    <property type="match status" value="1"/>
</dbReference>
<organism evidence="4 5">
    <name type="scientific">Vibrio gallaecicus</name>
    <dbReference type="NCBI Taxonomy" id="552386"/>
    <lineage>
        <taxon>Bacteria</taxon>
        <taxon>Pseudomonadati</taxon>
        <taxon>Pseudomonadota</taxon>
        <taxon>Gammaproteobacteria</taxon>
        <taxon>Vibrionales</taxon>
        <taxon>Vibrionaceae</taxon>
        <taxon>Vibrio</taxon>
    </lineage>
</organism>
<proteinExistence type="predicted"/>